<dbReference type="PROSITE" id="PS51257">
    <property type="entry name" value="PROKAR_LIPOPROTEIN"/>
    <property type="match status" value="1"/>
</dbReference>
<feature type="chain" id="PRO_5045211387" evidence="4">
    <location>
        <begin position="24"/>
        <end position="265"/>
    </location>
</feature>
<dbReference type="Pfam" id="PF04333">
    <property type="entry name" value="MlaA"/>
    <property type="match status" value="1"/>
</dbReference>
<evidence type="ECO:0000256" key="3">
    <source>
        <dbReference type="SAM" id="MobiDB-lite"/>
    </source>
</evidence>
<reference evidence="6" key="1">
    <citation type="journal article" date="2021" name="Syst. Appl. Microbiol.">
        <title>Roseomonas hellenica sp. nov., isolated from roots of wild-growing Alkanna tinctoria.</title>
        <authorList>
            <person name="Rat A."/>
            <person name="Naranjo H.D."/>
            <person name="Lebbe L."/>
            <person name="Cnockaert M."/>
            <person name="Krigas N."/>
            <person name="Grigoriadou K."/>
            <person name="Maloupa E."/>
            <person name="Willems A."/>
        </authorList>
    </citation>
    <scope>NUCLEOTIDE SEQUENCE [LARGE SCALE GENOMIC DNA]</scope>
    <source>
        <strain evidence="6">LMG 31523</strain>
    </source>
</reference>
<evidence type="ECO:0000313" key="6">
    <source>
        <dbReference type="Proteomes" id="UP001196870"/>
    </source>
</evidence>
<comment type="caution">
    <text evidence="5">The sequence shown here is derived from an EMBL/GenBank/DDBJ whole genome shotgun (WGS) entry which is preliminary data.</text>
</comment>
<keyword evidence="6" id="KW-1185">Reference proteome</keyword>
<evidence type="ECO:0000313" key="5">
    <source>
        <dbReference type="EMBL" id="MBR0666372.1"/>
    </source>
</evidence>
<keyword evidence="5" id="KW-0449">Lipoprotein</keyword>
<evidence type="ECO:0000256" key="2">
    <source>
        <dbReference type="ARBA" id="ARBA00022729"/>
    </source>
</evidence>
<proteinExistence type="inferred from homology"/>
<dbReference type="EMBL" id="JAAGBB010000022">
    <property type="protein sequence ID" value="MBR0666372.1"/>
    <property type="molecule type" value="Genomic_DNA"/>
</dbReference>
<organism evidence="5 6">
    <name type="scientific">Plastoroseomonas hellenica</name>
    <dbReference type="NCBI Taxonomy" id="2687306"/>
    <lineage>
        <taxon>Bacteria</taxon>
        <taxon>Pseudomonadati</taxon>
        <taxon>Pseudomonadota</taxon>
        <taxon>Alphaproteobacteria</taxon>
        <taxon>Acetobacterales</taxon>
        <taxon>Acetobacteraceae</taxon>
        <taxon>Plastoroseomonas</taxon>
    </lineage>
</organism>
<evidence type="ECO:0000256" key="4">
    <source>
        <dbReference type="SAM" id="SignalP"/>
    </source>
</evidence>
<feature type="compositionally biased region" description="Gly residues" evidence="3">
    <location>
        <begin position="248"/>
        <end position="259"/>
    </location>
</feature>
<protein>
    <submittedName>
        <fullName evidence="5">VacJ family lipoprotein</fullName>
    </submittedName>
</protein>
<dbReference type="InterPro" id="IPR007428">
    <property type="entry name" value="MlaA"/>
</dbReference>
<comment type="similarity">
    <text evidence="1">Belongs to the MlaA family.</text>
</comment>
<accession>A0ABS5F1E3</accession>
<feature type="signal peptide" evidence="4">
    <location>
        <begin position="1"/>
        <end position="23"/>
    </location>
</feature>
<dbReference type="Proteomes" id="UP001196870">
    <property type="component" value="Unassembled WGS sequence"/>
</dbReference>
<dbReference type="PRINTS" id="PR01805">
    <property type="entry name" value="VACJLIPOPROT"/>
</dbReference>
<feature type="region of interest" description="Disordered" evidence="3">
    <location>
        <begin position="232"/>
        <end position="265"/>
    </location>
</feature>
<gene>
    <name evidence="5" type="ORF">GXW71_18575</name>
</gene>
<evidence type="ECO:0000256" key="1">
    <source>
        <dbReference type="ARBA" id="ARBA00010634"/>
    </source>
</evidence>
<keyword evidence="2 4" id="KW-0732">Signal</keyword>
<dbReference type="RefSeq" id="WP_211854043.1">
    <property type="nucleotide sequence ID" value="NZ_JAAGBB010000022.1"/>
</dbReference>
<dbReference type="PANTHER" id="PTHR30035:SF3">
    <property type="entry name" value="INTERMEMBRANE PHOSPHOLIPID TRANSPORT SYSTEM LIPOPROTEIN MLAA"/>
    <property type="match status" value="1"/>
</dbReference>
<name>A0ABS5F1E3_9PROT</name>
<dbReference type="PANTHER" id="PTHR30035">
    <property type="entry name" value="LIPOPROTEIN VACJ-RELATED"/>
    <property type="match status" value="1"/>
</dbReference>
<sequence>MRCPPSPWQALGLSLLLLLGACATRPDPSDREAVAEYEQNNDPLEPTNRVSYEVHDAIDRAVLEPAARGYRAVVPGPVRTGIGNALANLRSPVTLLNDLLQGEGDRARITLGRLMVNTVLGLGGVFDLSRTWGVPGHTEDFGQTLAVWGVGEGPYLFIPLLGPSNPRDLAGTGVDFAADPVGYFGQGTIVDALNWTRVGLTVLDTREGLIETVDGLRQGSLDPYATIRSGYRQRRSAQIRNRDADAGAEGGPSGLGRGFGFQPRP</sequence>